<feature type="domain" description="HNH nuclease" evidence="1">
    <location>
        <begin position="52"/>
        <end position="97"/>
    </location>
</feature>
<keyword evidence="3" id="KW-1185">Reference proteome</keyword>
<sequence length="122" mass="13761">MSSRRDRIRAKIMARVEIDPVTGCYVWTGPDSGKNGRGAGYPRMSLDGQTVAVHIAMWTNEHGYIPGKKELDHYCRNRLCVRPDKGHVEMVTRKENAKRREQAKRGMIGHNGGPALECEEVL</sequence>
<reference evidence="2 3" key="1">
    <citation type="journal article" date="2013" name="Genome Biol.">
        <title>Comparative genomics of the core and accessory genomes of 48 Sinorhizobium strains comprising five genospecies.</title>
        <authorList>
            <person name="Sugawara M."/>
            <person name="Epstein B."/>
            <person name="Badgley B.D."/>
            <person name="Unno T."/>
            <person name="Xu L."/>
            <person name="Reese J."/>
            <person name="Gyaneshwar P."/>
            <person name="Denny R."/>
            <person name="Mudge J."/>
            <person name="Bharti A.K."/>
            <person name="Farmer A.D."/>
            <person name="May G.D."/>
            <person name="Woodward J.E."/>
            <person name="Medigue C."/>
            <person name="Vallenet D."/>
            <person name="Lajus A."/>
            <person name="Rouy Z."/>
            <person name="Martinez-Vaz B."/>
            <person name="Tiffin P."/>
            <person name="Young N.D."/>
            <person name="Sadowsky M.J."/>
        </authorList>
    </citation>
    <scope>NUCLEOTIDE SEQUENCE [LARGE SCALE GENOMIC DNA]</scope>
    <source>
        <strain evidence="2 3">USDA4894</strain>
    </source>
</reference>
<dbReference type="Pfam" id="PF13392">
    <property type="entry name" value="HNH_3"/>
    <property type="match status" value="1"/>
</dbReference>
<dbReference type="InterPro" id="IPR003615">
    <property type="entry name" value="HNH_nuc"/>
</dbReference>
<organism evidence="2 3">
    <name type="scientific">Sinorhizobium terangae</name>
    <dbReference type="NCBI Taxonomy" id="110322"/>
    <lineage>
        <taxon>Bacteria</taxon>
        <taxon>Pseudomonadati</taxon>
        <taxon>Pseudomonadota</taxon>
        <taxon>Alphaproteobacteria</taxon>
        <taxon>Hyphomicrobiales</taxon>
        <taxon>Rhizobiaceae</taxon>
        <taxon>Sinorhizobium/Ensifer group</taxon>
        <taxon>Sinorhizobium</taxon>
    </lineage>
</organism>
<accession>A0A6N7LIY8</accession>
<gene>
    <name evidence="2" type="ORF">GHK62_24325</name>
</gene>
<protein>
    <submittedName>
        <fullName evidence="2">HNH endonuclease</fullName>
    </submittedName>
</protein>
<evidence type="ECO:0000259" key="1">
    <source>
        <dbReference type="Pfam" id="PF13392"/>
    </source>
</evidence>
<keyword evidence="2" id="KW-0378">Hydrolase</keyword>
<dbReference type="OrthoDB" id="7728307at2"/>
<comment type="caution">
    <text evidence="2">The sequence shown here is derived from an EMBL/GenBank/DDBJ whole genome shotgun (WGS) entry which is preliminary data.</text>
</comment>
<dbReference type="AlphaFoldDB" id="A0A6N7LIY8"/>
<evidence type="ECO:0000313" key="2">
    <source>
        <dbReference type="EMBL" id="MQX17762.1"/>
    </source>
</evidence>
<dbReference type="RefSeq" id="WP_153441613.1">
    <property type="nucleotide sequence ID" value="NZ_JACIGA010000005.1"/>
</dbReference>
<dbReference type="EMBL" id="WITC01000101">
    <property type="protein sequence ID" value="MQX17762.1"/>
    <property type="molecule type" value="Genomic_DNA"/>
</dbReference>
<dbReference type="GO" id="GO:0004519">
    <property type="term" value="F:endonuclease activity"/>
    <property type="evidence" value="ECO:0007669"/>
    <property type="project" value="UniProtKB-KW"/>
</dbReference>
<dbReference type="InterPro" id="IPR044925">
    <property type="entry name" value="His-Me_finger_sf"/>
</dbReference>
<proteinExistence type="predicted"/>
<name>A0A6N7LIY8_SINTE</name>
<dbReference type="SUPFAM" id="SSF54060">
    <property type="entry name" value="His-Me finger endonucleases"/>
    <property type="match status" value="1"/>
</dbReference>
<dbReference type="Proteomes" id="UP000439983">
    <property type="component" value="Unassembled WGS sequence"/>
</dbReference>
<keyword evidence="2" id="KW-0255">Endonuclease</keyword>
<evidence type="ECO:0000313" key="3">
    <source>
        <dbReference type="Proteomes" id="UP000439983"/>
    </source>
</evidence>
<keyword evidence="2" id="KW-0540">Nuclease</keyword>